<evidence type="ECO:0000259" key="1">
    <source>
        <dbReference type="Pfam" id="PF11716"/>
    </source>
</evidence>
<dbReference type="Proteomes" id="UP000233750">
    <property type="component" value="Unassembled WGS sequence"/>
</dbReference>
<comment type="caution">
    <text evidence="3">The sequence shown here is derived from an EMBL/GenBank/DDBJ whole genome shotgun (WGS) entry which is preliminary data.</text>
</comment>
<dbReference type="Proteomes" id="UP000550260">
    <property type="component" value="Unassembled WGS sequence"/>
</dbReference>
<accession>A0A8E1VW70</accession>
<dbReference type="NCBIfam" id="TIGR03086">
    <property type="entry name" value="TIGR03086 family metal-binding protein"/>
    <property type="match status" value="1"/>
</dbReference>
<evidence type="ECO:0000313" key="3">
    <source>
        <dbReference type="EMBL" id="PKV93557.1"/>
    </source>
</evidence>
<dbReference type="InterPro" id="IPR034660">
    <property type="entry name" value="DinB/YfiT-like"/>
</dbReference>
<keyword evidence="4" id="KW-1185">Reference proteome</keyword>
<dbReference type="InterPro" id="IPR017520">
    <property type="entry name" value="CHP03086"/>
</dbReference>
<reference evidence="2 5" key="2">
    <citation type="submission" date="2020-08" db="EMBL/GenBank/DDBJ databases">
        <title>Amycolatopsis echigonensis JCM 21831.</title>
        <authorList>
            <person name="Tedsree N."/>
            <person name="Kuncharoen N."/>
            <person name="Likhitwitayawuid K."/>
            <person name="Tanasupawat S."/>
        </authorList>
    </citation>
    <scope>NUCLEOTIDE SEQUENCE [LARGE SCALE GENOMIC DNA]</scope>
    <source>
        <strain evidence="2 5">JCM 21831</strain>
    </source>
</reference>
<dbReference type="InterPro" id="IPR024344">
    <property type="entry name" value="MDMPI_metal-binding"/>
</dbReference>
<reference evidence="3 4" key="1">
    <citation type="submission" date="2017-12" db="EMBL/GenBank/DDBJ databases">
        <title>Sequencing the genomes of 1000 Actinobacteria strains.</title>
        <authorList>
            <person name="Klenk H.-P."/>
        </authorList>
    </citation>
    <scope>NUCLEOTIDE SEQUENCE [LARGE SCALE GENOMIC DNA]</scope>
    <source>
        <strain evidence="3 4">DSM 45165</strain>
    </source>
</reference>
<proteinExistence type="predicted"/>
<evidence type="ECO:0000313" key="5">
    <source>
        <dbReference type="Proteomes" id="UP000550260"/>
    </source>
</evidence>
<dbReference type="NCBIfam" id="TIGR03083">
    <property type="entry name" value="maleylpyruvate isomerase family mycothiol-dependent enzyme"/>
    <property type="match status" value="1"/>
</dbReference>
<dbReference type="InterPro" id="IPR017517">
    <property type="entry name" value="Maleyloyr_isom"/>
</dbReference>
<gene>
    <name evidence="3" type="ORF">ATK30_4409</name>
    <name evidence="2" type="ORF">H5411_09930</name>
</gene>
<dbReference type="GO" id="GO:0046872">
    <property type="term" value="F:metal ion binding"/>
    <property type="evidence" value="ECO:0007669"/>
    <property type="project" value="InterPro"/>
</dbReference>
<protein>
    <submittedName>
        <fullName evidence="2">TIGR03086 family protein</fullName>
    </submittedName>
    <submittedName>
        <fullName evidence="3">Uncharacterized protein (TIGR03086 family)</fullName>
    </submittedName>
</protein>
<evidence type="ECO:0000313" key="2">
    <source>
        <dbReference type="EMBL" id="MBB2499449.1"/>
    </source>
</evidence>
<accession>A0A2N3WI52</accession>
<dbReference type="SUPFAM" id="SSF109854">
    <property type="entry name" value="DinB/YfiT-like putative metalloenzymes"/>
    <property type="match status" value="1"/>
</dbReference>
<evidence type="ECO:0000313" key="4">
    <source>
        <dbReference type="Proteomes" id="UP000233750"/>
    </source>
</evidence>
<sequence>MSNHSGLLAPAAAELRRAAAAAPSLTAPTACADYDVRGLLNHLFYWGPWLAAAIRHEPYEPPAPSEAAASLVADDWPKALQAMTDDVLAALAPPEAWTGTVAFGGSELPASVVGDMVLCELVVHAWDLTRASGTELNCPDEAAEVVLAFAAGMGEEARANGVFGPEVAVPETAPVLHRALGATGRNPYA</sequence>
<dbReference type="EMBL" id="JACJHR010000010">
    <property type="protein sequence ID" value="MBB2499449.1"/>
    <property type="molecule type" value="Genomic_DNA"/>
</dbReference>
<organism evidence="3 4">
    <name type="scientific">Amycolatopsis echigonensis</name>
    <dbReference type="NCBI Taxonomy" id="2576905"/>
    <lineage>
        <taxon>Bacteria</taxon>
        <taxon>Bacillati</taxon>
        <taxon>Actinomycetota</taxon>
        <taxon>Actinomycetes</taxon>
        <taxon>Pseudonocardiales</taxon>
        <taxon>Pseudonocardiaceae</taxon>
        <taxon>Amycolatopsis</taxon>
    </lineage>
</organism>
<dbReference type="Gene3D" id="1.20.120.450">
    <property type="entry name" value="dinb family like domain"/>
    <property type="match status" value="1"/>
</dbReference>
<dbReference type="RefSeq" id="WP_101437169.1">
    <property type="nucleotide sequence ID" value="NZ_JACJHR010000010.1"/>
</dbReference>
<feature type="domain" description="Mycothiol-dependent maleylpyruvate isomerase metal-binding" evidence="1">
    <location>
        <begin position="9"/>
        <end position="128"/>
    </location>
</feature>
<dbReference type="AlphaFoldDB" id="A0A2N3WI52"/>
<dbReference type="EMBL" id="PJMY01000003">
    <property type="protein sequence ID" value="PKV93557.1"/>
    <property type="molecule type" value="Genomic_DNA"/>
</dbReference>
<name>A0A2N3WI52_9PSEU</name>
<dbReference type="Pfam" id="PF11716">
    <property type="entry name" value="MDMPI_N"/>
    <property type="match status" value="1"/>
</dbReference>
<dbReference type="OrthoDB" id="5185819at2"/>